<feature type="domain" description="VOC" evidence="1">
    <location>
        <begin position="3"/>
        <end position="125"/>
    </location>
</feature>
<dbReference type="InterPro" id="IPR037523">
    <property type="entry name" value="VOC_core"/>
</dbReference>
<dbReference type="AlphaFoldDB" id="A0A1D7Y344"/>
<dbReference type="PROSITE" id="PS51819">
    <property type="entry name" value="VOC"/>
    <property type="match status" value="1"/>
</dbReference>
<dbReference type="KEGG" id="spun:BFF78_01080"/>
<dbReference type="InterPro" id="IPR029068">
    <property type="entry name" value="Glyas_Bleomycin-R_OHBP_Dase"/>
</dbReference>
<proteinExistence type="predicted"/>
<dbReference type="RefSeq" id="WP_069776518.1">
    <property type="nucleotide sequence ID" value="NZ_CP017248.1"/>
</dbReference>
<reference evidence="3" key="1">
    <citation type="submission" date="2016-09" db="EMBL/GenBank/DDBJ databases">
        <title>Streptomyces puniciscabiei strain:TW1S1 Genome sequencing and assembly.</title>
        <authorList>
            <person name="Kim M.-K."/>
            <person name="Kim S.B."/>
        </authorList>
    </citation>
    <scope>NUCLEOTIDE SEQUENCE [LARGE SCALE GENOMIC DNA]</scope>
    <source>
        <strain evidence="3">TW1S1</strain>
    </source>
</reference>
<dbReference type="SUPFAM" id="SSF54593">
    <property type="entry name" value="Glyoxalase/Bleomycin resistance protein/Dihydroxybiphenyl dioxygenase"/>
    <property type="match status" value="1"/>
</dbReference>
<dbReference type="Gene3D" id="3.10.180.10">
    <property type="entry name" value="2,3-Dihydroxybiphenyl 1,2-Dioxygenase, domain 1"/>
    <property type="match status" value="1"/>
</dbReference>
<name>A0A1D7Y344_9ACTN</name>
<dbReference type="EMBL" id="CP017248">
    <property type="protein sequence ID" value="AOR29860.1"/>
    <property type="molecule type" value="Genomic_DNA"/>
</dbReference>
<dbReference type="Pfam" id="PF13669">
    <property type="entry name" value="Glyoxalase_4"/>
    <property type="match status" value="1"/>
</dbReference>
<dbReference type="Proteomes" id="UP000094960">
    <property type="component" value="Chromosome"/>
</dbReference>
<accession>A0A1D7Y344</accession>
<gene>
    <name evidence="2" type="ORF">BFF78_01080</name>
</gene>
<evidence type="ECO:0000313" key="2">
    <source>
        <dbReference type="EMBL" id="AOR29860.1"/>
    </source>
</evidence>
<sequence length="151" mass="16818">MTAFYHVCFVVPDIEQAMQDFQRAAGVEWSDPVSDRLGEWDYRIVFTTGGPPFIELIEGPSGSPWDASEGARFDHIGFWTSDVRQGSQRLEEEGMPVDFSGCPYGRPFAYHQMDSIGARIELVDAGRQASFLNGWHPGGKPMPAIDETSRS</sequence>
<evidence type="ECO:0000259" key="1">
    <source>
        <dbReference type="PROSITE" id="PS51819"/>
    </source>
</evidence>
<protein>
    <recommendedName>
        <fullName evidence="1">VOC domain-containing protein</fullName>
    </recommendedName>
</protein>
<evidence type="ECO:0000313" key="3">
    <source>
        <dbReference type="Proteomes" id="UP000094960"/>
    </source>
</evidence>
<keyword evidence="3" id="KW-1185">Reference proteome</keyword>
<organism evidence="2 3">
    <name type="scientific">Streptomyces fodineus</name>
    <dbReference type="NCBI Taxonomy" id="1904616"/>
    <lineage>
        <taxon>Bacteria</taxon>
        <taxon>Bacillati</taxon>
        <taxon>Actinomycetota</taxon>
        <taxon>Actinomycetes</taxon>
        <taxon>Kitasatosporales</taxon>
        <taxon>Streptomycetaceae</taxon>
        <taxon>Streptomyces</taxon>
    </lineage>
</organism>